<accession>A0ABU5H3G5</accession>
<reference evidence="1 2" key="1">
    <citation type="submission" date="2023-12" db="EMBL/GenBank/DDBJ databases">
        <title>the genome sequence of Hyalangium sp. s54d21.</title>
        <authorList>
            <person name="Zhang X."/>
        </authorList>
    </citation>
    <scope>NUCLEOTIDE SEQUENCE [LARGE SCALE GENOMIC DNA]</scope>
    <source>
        <strain evidence="2">s54d21</strain>
    </source>
</reference>
<sequence>MPKSPSPVSLSQFLEKAEPLKVSINGQEMLAEVKSFSTGSFGWYLNGKTVVTIDGKPVSVQIGMNMTVVGSKEAER</sequence>
<protein>
    <submittedName>
        <fullName evidence="1">Uncharacterized protein</fullName>
    </submittedName>
</protein>
<organism evidence="1 2">
    <name type="scientific">Hyalangium rubrum</name>
    <dbReference type="NCBI Taxonomy" id="3103134"/>
    <lineage>
        <taxon>Bacteria</taxon>
        <taxon>Pseudomonadati</taxon>
        <taxon>Myxococcota</taxon>
        <taxon>Myxococcia</taxon>
        <taxon>Myxococcales</taxon>
        <taxon>Cystobacterineae</taxon>
        <taxon>Archangiaceae</taxon>
        <taxon>Hyalangium</taxon>
    </lineage>
</organism>
<gene>
    <name evidence="1" type="ORF">SYV04_16350</name>
</gene>
<comment type="caution">
    <text evidence="1">The sequence shown here is derived from an EMBL/GenBank/DDBJ whole genome shotgun (WGS) entry which is preliminary data.</text>
</comment>
<evidence type="ECO:0000313" key="2">
    <source>
        <dbReference type="Proteomes" id="UP001291309"/>
    </source>
</evidence>
<name>A0ABU5H3G5_9BACT</name>
<dbReference type="EMBL" id="JAXIVS010000005">
    <property type="protein sequence ID" value="MDY7227990.1"/>
    <property type="molecule type" value="Genomic_DNA"/>
</dbReference>
<proteinExistence type="predicted"/>
<dbReference type="RefSeq" id="WP_321546718.1">
    <property type="nucleotide sequence ID" value="NZ_JAXIVS010000005.1"/>
</dbReference>
<keyword evidence="2" id="KW-1185">Reference proteome</keyword>
<evidence type="ECO:0000313" key="1">
    <source>
        <dbReference type="EMBL" id="MDY7227990.1"/>
    </source>
</evidence>
<dbReference type="Proteomes" id="UP001291309">
    <property type="component" value="Unassembled WGS sequence"/>
</dbReference>